<evidence type="ECO:0000313" key="1">
    <source>
        <dbReference type="EMBL" id="CAB4026752.1"/>
    </source>
</evidence>
<keyword evidence="2" id="KW-1185">Reference proteome</keyword>
<dbReference type="Proteomes" id="UP001152795">
    <property type="component" value="Unassembled WGS sequence"/>
</dbReference>
<feature type="non-terminal residue" evidence="1">
    <location>
        <position position="1"/>
    </location>
</feature>
<name>A0A7D9JC29_PARCT</name>
<evidence type="ECO:0000313" key="2">
    <source>
        <dbReference type="Proteomes" id="UP001152795"/>
    </source>
</evidence>
<dbReference type="AlphaFoldDB" id="A0A7D9JC29"/>
<dbReference type="Pfam" id="PF03564">
    <property type="entry name" value="DUF1759"/>
    <property type="match status" value="1"/>
</dbReference>
<organism evidence="1 2">
    <name type="scientific">Paramuricea clavata</name>
    <name type="common">Red gorgonian</name>
    <name type="synonym">Violescent sea-whip</name>
    <dbReference type="NCBI Taxonomy" id="317549"/>
    <lineage>
        <taxon>Eukaryota</taxon>
        <taxon>Metazoa</taxon>
        <taxon>Cnidaria</taxon>
        <taxon>Anthozoa</taxon>
        <taxon>Octocorallia</taxon>
        <taxon>Malacalcyonacea</taxon>
        <taxon>Plexauridae</taxon>
        <taxon>Paramuricea</taxon>
    </lineage>
</organism>
<comment type="caution">
    <text evidence="1">The sequence shown here is derived from an EMBL/GenBank/DDBJ whole genome shotgun (WGS) entry which is preliminary data.</text>
</comment>
<dbReference type="EMBL" id="CACRXK020014384">
    <property type="protein sequence ID" value="CAB4026752.1"/>
    <property type="molecule type" value="Genomic_DNA"/>
</dbReference>
<dbReference type="PANTHER" id="PTHR47331">
    <property type="entry name" value="PHD-TYPE DOMAIN-CONTAINING PROTEIN"/>
    <property type="match status" value="1"/>
</dbReference>
<dbReference type="OrthoDB" id="5984798at2759"/>
<sequence length="939" mass="106997">MCYDSVLYSEYSFYVIRPEYSFYVIHPEHSFYVIRPEYSFYVIRPEYSFYVIRPEYSFYVIRPEYSFYVIRPEYSFYIIRPEYSFYIIRPEYSFYVIRPEYSFYVIRPSIPSTSFSPNIPSTSFTQNIPSTSFALSIPSTSFAPNIPSTSFALRIPSTSFAPNIPSTSFAPSIPSMSFAPNIPSTSFALSIPSTSFAPNIPSTSFTRVFHLRHSPQIFLLRHSSQIFLLHHLPRIFLLRHSPQMFSFTSFVSNIPSTPFVSTISGTAFPAKKQASKFTPNVRAPIFTPNIPATNAVSKRSVTFVNEHRQSLPTYSPPVTSTSWDQTISTQARISNEPSVVYQPSFESRIPVPLPTTANRVQPDAWEQASQVSIPRTNEDQFGVLIMQQNQRSLIPRLALSKFSGDPTEYNIFIQGFNSQFHNKLNSNSDHLRYLDQYLEGEAKELVKGCHYMDPDIGYAEARRLIDEKYGDPYNISNAFIKKMTEWPMLKPGDDDGLNRFSTFLTQCFSAMKSLSYLTILDHPHNLQTLVKKLPFHLQDRRRRVASKARVRHRNMPSFDSFANFIKDEAKVATDPIFSREALRVQSSDRVNNKRKPPNYKKSIGERRKFLAEKQLCYLCYMPGHRSRGCSQKRTSYCEKPANDNVAKNVESALTTITANSMTRKVREEGPVGSMPIVPIIVRSAETELITYAMLDNCSTGTFILEDLRQELNIDGVDSQVSITTMNGNQLHNVKVIRGLAVSDLDGNNSISLPKAFNKLKMPTTIQDIPRPKQARKWPHLVRVADYVHPLIPNVKIGLLIGTNCPEAIEPKDFVISMNGGPYAVQTFAGWTIIGPLHMSSNGPATVNCNRIVAKEISSEVPMDHHFAVDQVVKEILTPEALNRMMELDFRERKVSNEHGLSQEDKLFLKKVEQGTKKVEGHYEIPLLFREDEVVMADNR</sequence>
<proteinExistence type="predicted"/>
<protein>
    <submittedName>
        <fullName evidence="1">Uncharacterized protein</fullName>
    </submittedName>
</protein>
<accession>A0A7D9JC29</accession>
<gene>
    <name evidence="1" type="ORF">PACLA_8A043220</name>
</gene>
<dbReference type="PANTHER" id="PTHR47331:SF5">
    <property type="entry name" value="RIBONUCLEASE H"/>
    <property type="match status" value="1"/>
</dbReference>
<dbReference type="InterPro" id="IPR005312">
    <property type="entry name" value="DUF1759"/>
</dbReference>
<reference evidence="1" key="1">
    <citation type="submission" date="2020-04" db="EMBL/GenBank/DDBJ databases">
        <authorList>
            <person name="Alioto T."/>
            <person name="Alioto T."/>
            <person name="Gomez Garrido J."/>
        </authorList>
    </citation>
    <scope>NUCLEOTIDE SEQUENCE</scope>
    <source>
        <strain evidence="1">A484AB</strain>
    </source>
</reference>